<organism evidence="2 3">
    <name type="scientific">Austropuccinia psidii MF-1</name>
    <dbReference type="NCBI Taxonomy" id="1389203"/>
    <lineage>
        <taxon>Eukaryota</taxon>
        <taxon>Fungi</taxon>
        <taxon>Dikarya</taxon>
        <taxon>Basidiomycota</taxon>
        <taxon>Pucciniomycotina</taxon>
        <taxon>Pucciniomycetes</taxon>
        <taxon>Pucciniales</taxon>
        <taxon>Sphaerophragmiaceae</taxon>
        <taxon>Austropuccinia</taxon>
    </lineage>
</organism>
<feature type="compositionally biased region" description="Basic and acidic residues" evidence="1">
    <location>
        <begin position="8"/>
        <end position="33"/>
    </location>
</feature>
<evidence type="ECO:0000256" key="1">
    <source>
        <dbReference type="SAM" id="MobiDB-lite"/>
    </source>
</evidence>
<protein>
    <submittedName>
        <fullName evidence="2">Uncharacterized protein</fullName>
    </submittedName>
</protein>
<dbReference type="EMBL" id="AVOT02048175">
    <property type="protein sequence ID" value="MBW0543418.1"/>
    <property type="molecule type" value="Genomic_DNA"/>
</dbReference>
<comment type="caution">
    <text evidence="2">The sequence shown here is derived from an EMBL/GenBank/DDBJ whole genome shotgun (WGS) entry which is preliminary data.</text>
</comment>
<feature type="compositionally biased region" description="Polar residues" evidence="1">
    <location>
        <begin position="147"/>
        <end position="156"/>
    </location>
</feature>
<evidence type="ECO:0000313" key="2">
    <source>
        <dbReference type="EMBL" id="MBW0543418.1"/>
    </source>
</evidence>
<feature type="region of interest" description="Disordered" evidence="1">
    <location>
        <begin position="135"/>
        <end position="156"/>
    </location>
</feature>
<gene>
    <name evidence="2" type="ORF">O181_083133</name>
</gene>
<keyword evidence="3" id="KW-1185">Reference proteome</keyword>
<feature type="region of interest" description="Disordered" evidence="1">
    <location>
        <begin position="1"/>
        <end position="101"/>
    </location>
</feature>
<feature type="compositionally biased region" description="Basic and acidic residues" evidence="1">
    <location>
        <begin position="45"/>
        <end position="69"/>
    </location>
</feature>
<evidence type="ECO:0000313" key="3">
    <source>
        <dbReference type="Proteomes" id="UP000765509"/>
    </source>
</evidence>
<accession>A0A9Q3FT36</accession>
<sequence>METCGVSKLEDWKEMPIEKESRSKNQAHSDKSPHQSFDSEEMEETKDKVEMKEEFSIKNERIIQDRTHSQEINPQEYHKEMRKNDKTINKEKLRSHSLSDKPELKGVYMPYKEENLLISDINETKKIEVHSEIFSKSKQTSKEQTHTESNNCSFNSRENVLYEKYSKKFTPLRSLSSIAKESKV</sequence>
<name>A0A9Q3FT36_9BASI</name>
<dbReference type="Proteomes" id="UP000765509">
    <property type="component" value="Unassembled WGS sequence"/>
</dbReference>
<feature type="compositionally biased region" description="Basic and acidic residues" evidence="1">
    <location>
        <begin position="76"/>
        <end position="101"/>
    </location>
</feature>
<proteinExistence type="predicted"/>
<dbReference type="AlphaFoldDB" id="A0A9Q3FT36"/>
<reference evidence="2" key="1">
    <citation type="submission" date="2021-03" db="EMBL/GenBank/DDBJ databases">
        <title>Draft genome sequence of rust myrtle Austropuccinia psidii MF-1, a brazilian biotype.</title>
        <authorList>
            <person name="Quecine M.C."/>
            <person name="Pachon D.M.R."/>
            <person name="Bonatelli M.L."/>
            <person name="Correr F.H."/>
            <person name="Franceschini L.M."/>
            <person name="Leite T.F."/>
            <person name="Margarido G.R.A."/>
            <person name="Almeida C.A."/>
            <person name="Ferrarezi J.A."/>
            <person name="Labate C.A."/>
        </authorList>
    </citation>
    <scope>NUCLEOTIDE SEQUENCE</scope>
    <source>
        <strain evidence="2">MF-1</strain>
    </source>
</reference>
<feature type="compositionally biased region" description="Basic and acidic residues" evidence="1">
    <location>
        <begin position="135"/>
        <end position="146"/>
    </location>
</feature>